<evidence type="ECO:0000256" key="2">
    <source>
        <dbReference type="SAM" id="Phobius"/>
    </source>
</evidence>
<organism evidence="3 4">
    <name type="scientific">Streptomyces poonensis</name>
    <dbReference type="NCBI Taxonomy" id="68255"/>
    <lineage>
        <taxon>Bacteria</taxon>
        <taxon>Bacillati</taxon>
        <taxon>Actinomycetota</taxon>
        <taxon>Actinomycetes</taxon>
        <taxon>Kitasatosporales</taxon>
        <taxon>Streptomycetaceae</taxon>
        <taxon>Streptomyces</taxon>
    </lineage>
</organism>
<keyword evidence="2" id="KW-0812">Transmembrane</keyword>
<sequence>MSFGEPNNPYNQQPQPPQNQPGYPPQTPPSPPGYGYPQGAPQEQPGYGYPQGAPQEQPGYGYPQGAPQGQPGYGYPQAPPVPQGYGYGVGMAEMPGLMKTARVLLFIMAGFQLLAGVVLGIAAGAVQDVSNTVGSGDDSSLATGVLIAIAVLVLALGALSIFLGVKFKTGGNGIRITTIVYAALTILGGVSNFFSGQGGSATFGGVISLAFGGIILAAMVNSQASAWFGRPRY</sequence>
<feature type="compositionally biased region" description="Low complexity" evidence="1">
    <location>
        <begin position="35"/>
        <end position="76"/>
    </location>
</feature>
<protein>
    <submittedName>
        <fullName evidence="3">Uncharacterized protein</fullName>
    </submittedName>
</protein>
<feature type="transmembrane region" description="Helical" evidence="2">
    <location>
        <begin position="201"/>
        <end position="220"/>
    </location>
</feature>
<feature type="transmembrane region" description="Helical" evidence="2">
    <location>
        <begin position="145"/>
        <end position="164"/>
    </location>
</feature>
<feature type="transmembrane region" description="Helical" evidence="2">
    <location>
        <begin position="103"/>
        <end position="125"/>
    </location>
</feature>
<feature type="transmembrane region" description="Helical" evidence="2">
    <location>
        <begin position="176"/>
        <end position="195"/>
    </location>
</feature>
<feature type="region of interest" description="Disordered" evidence="1">
    <location>
        <begin position="1"/>
        <end position="77"/>
    </location>
</feature>
<name>A0A918P9K1_9ACTN</name>
<keyword evidence="2" id="KW-1133">Transmembrane helix</keyword>
<keyword evidence="4" id="KW-1185">Reference proteome</keyword>
<keyword evidence="2" id="KW-0472">Membrane</keyword>
<comment type="caution">
    <text evidence="3">The sequence shown here is derived from an EMBL/GenBank/DDBJ whole genome shotgun (WGS) entry which is preliminary data.</text>
</comment>
<feature type="compositionally biased region" description="Pro residues" evidence="1">
    <location>
        <begin position="14"/>
        <end position="34"/>
    </location>
</feature>
<evidence type="ECO:0000256" key="1">
    <source>
        <dbReference type="SAM" id="MobiDB-lite"/>
    </source>
</evidence>
<proteinExistence type="predicted"/>
<dbReference type="Proteomes" id="UP000622166">
    <property type="component" value="Unassembled WGS sequence"/>
</dbReference>
<reference evidence="3" key="2">
    <citation type="submission" date="2020-09" db="EMBL/GenBank/DDBJ databases">
        <authorList>
            <person name="Sun Q."/>
            <person name="Ohkuma M."/>
        </authorList>
    </citation>
    <scope>NUCLEOTIDE SEQUENCE</scope>
    <source>
        <strain evidence="3">JCM 4815</strain>
    </source>
</reference>
<accession>A0A918P9K1</accession>
<evidence type="ECO:0000313" key="3">
    <source>
        <dbReference type="EMBL" id="GGY92340.1"/>
    </source>
</evidence>
<gene>
    <name evidence="3" type="ORF">GCM10010365_08540</name>
</gene>
<dbReference type="RefSeq" id="WP_189855363.1">
    <property type="nucleotide sequence ID" value="NZ_BMVW01000001.1"/>
</dbReference>
<dbReference type="EMBL" id="BMVW01000001">
    <property type="protein sequence ID" value="GGY92340.1"/>
    <property type="molecule type" value="Genomic_DNA"/>
</dbReference>
<reference evidence="3" key="1">
    <citation type="journal article" date="2014" name="Int. J. Syst. Evol. Microbiol.">
        <title>Complete genome sequence of Corynebacterium casei LMG S-19264T (=DSM 44701T), isolated from a smear-ripened cheese.</title>
        <authorList>
            <consortium name="US DOE Joint Genome Institute (JGI-PGF)"/>
            <person name="Walter F."/>
            <person name="Albersmeier A."/>
            <person name="Kalinowski J."/>
            <person name="Ruckert C."/>
        </authorList>
    </citation>
    <scope>NUCLEOTIDE SEQUENCE</scope>
    <source>
        <strain evidence="3">JCM 4815</strain>
    </source>
</reference>
<feature type="compositionally biased region" description="Low complexity" evidence="1">
    <location>
        <begin position="1"/>
        <end position="13"/>
    </location>
</feature>
<evidence type="ECO:0000313" key="4">
    <source>
        <dbReference type="Proteomes" id="UP000622166"/>
    </source>
</evidence>
<dbReference type="AlphaFoldDB" id="A0A918P9K1"/>